<dbReference type="OrthoDB" id="8957923at2"/>
<dbReference type="EMBL" id="CP000268">
    <property type="protein sequence ID" value="ABD71973.1"/>
    <property type="molecule type" value="Genomic_DNA"/>
</dbReference>
<dbReference type="KEGG" id="rfr:Rfer_4286"/>
<keyword evidence="1" id="KW-0614">Plasmid</keyword>
<keyword evidence="2" id="KW-1185">Reference proteome</keyword>
<evidence type="ECO:0000313" key="1">
    <source>
        <dbReference type="EMBL" id="ABD71973.1"/>
    </source>
</evidence>
<dbReference type="RefSeq" id="WP_011458766.1">
    <property type="nucleotide sequence ID" value="NC_007901.1"/>
</dbReference>
<geneLocation type="plasmid" evidence="2">
    <name>pDSM15236</name>
</geneLocation>
<dbReference type="eggNOG" id="COG1846">
    <property type="taxonomic scope" value="Bacteria"/>
</dbReference>
<sequence>MVFELYIQTLRLCHAFNLLKGLKMTHTTCQGLSLPPQAIRDAICRALDPAFPVPLSPTGRWALSILLRRVEARNGQADFWVKRVNFSELVDRCDKTVTNWLNELENAGLIVREQARSTWGAFRCLTVRLTEFGVKALQLDCPLEYSAPRKKTSHVLTTIQSKETTVGLANAKSGELPNDLVPLEEQGLTRNAVFKLMGVASKTGVRLSDVVAVCGKNIAKATNKYAYIRRLIGLPKDFAAVAAQAAAEQQGVTAEVAQKTELRDAWARLEGKRVTWRGMVVRVGEFMRPCEVFQEANEKPIFKGCLAGEALVKFILRAEL</sequence>
<gene>
    <name evidence="1" type="ordered locus">Rfer_4286</name>
</gene>
<reference evidence="2" key="1">
    <citation type="submission" date="2006-02" db="EMBL/GenBank/DDBJ databases">
        <title>Complete sequence of plasmid 1 of Rhodoferax ferrireducens DSM 15236.</title>
        <authorList>
            <person name="Copeland A."/>
            <person name="Lucas S."/>
            <person name="Lapidus A."/>
            <person name="Barry K."/>
            <person name="Detter J.C."/>
            <person name="Glavina del Rio T."/>
            <person name="Hammon N."/>
            <person name="Israni S."/>
            <person name="Pitluck S."/>
            <person name="Brettin T."/>
            <person name="Bruce D."/>
            <person name="Han C."/>
            <person name="Tapia R."/>
            <person name="Gilna P."/>
            <person name="Kiss H."/>
            <person name="Schmutz J."/>
            <person name="Larimer F."/>
            <person name="Land M."/>
            <person name="Kyrpides N."/>
            <person name="Ivanova N."/>
            <person name="Richardson P."/>
        </authorList>
    </citation>
    <scope>NUCLEOTIDE SEQUENCE [LARGE SCALE GENOMIC DNA]</scope>
    <source>
        <strain evidence="2">ATCC BAA-621 / DSM 15236 / T118</strain>
        <plasmid evidence="2">Plasmid pDSM15236</plasmid>
    </source>
</reference>
<proteinExistence type="predicted"/>
<accession>Q21QH2</accession>
<dbReference type="AlphaFoldDB" id="Q21QH2"/>
<dbReference type="HOGENOM" id="CLU_868438_0_0_4"/>
<dbReference type="InterPro" id="IPR036390">
    <property type="entry name" value="WH_DNA-bd_sf"/>
</dbReference>
<protein>
    <submittedName>
        <fullName evidence="1">Uncharacterized protein</fullName>
    </submittedName>
</protein>
<name>Q21QH2_ALBFT</name>
<evidence type="ECO:0000313" key="2">
    <source>
        <dbReference type="Proteomes" id="UP000008332"/>
    </source>
</evidence>
<dbReference type="SUPFAM" id="SSF46785">
    <property type="entry name" value="Winged helix' DNA-binding domain"/>
    <property type="match status" value="1"/>
</dbReference>
<organism evidence="1 2">
    <name type="scientific">Albidiferax ferrireducens (strain ATCC BAA-621 / DSM 15236 / T118)</name>
    <name type="common">Rhodoferax ferrireducens</name>
    <dbReference type="NCBI Taxonomy" id="338969"/>
    <lineage>
        <taxon>Bacteria</taxon>
        <taxon>Pseudomonadati</taxon>
        <taxon>Pseudomonadota</taxon>
        <taxon>Betaproteobacteria</taxon>
        <taxon>Burkholderiales</taxon>
        <taxon>Comamonadaceae</taxon>
        <taxon>Rhodoferax</taxon>
    </lineage>
</organism>
<dbReference type="Proteomes" id="UP000008332">
    <property type="component" value="Plasmid unnamed1"/>
</dbReference>